<feature type="domain" description="HTH tetR-type" evidence="5">
    <location>
        <begin position="13"/>
        <end position="73"/>
    </location>
</feature>
<dbReference type="InterPro" id="IPR009057">
    <property type="entry name" value="Homeodomain-like_sf"/>
</dbReference>
<dbReference type="RefSeq" id="WP_158947656.1">
    <property type="nucleotide sequence ID" value="NZ_CP046400.1"/>
</dbReference>
<gene>
    <name evidence="6" type="ORF">GM415_09705</name>
</gene>
<dbReference type="InterPro" id="IPR036271">
    <property type="entry name" value="Tet_transcr_reg_TetR-rel_C_sf"/>
</dbReference>
<dbReference type="PROSITE" id="PS50977">
    <property type="entry name" value="HTH_TETR_2"/>
    <property type="match status" value="1"/>
</dbReference>
<dbReference type="Gene3D" id="1.10.357.10">
    <property type="entry name" value="Tetracycline Repressor, domain 2"/>
    <property type="match status" value="1"/>
</dbReference>
<keyword evidence="7" id="KW-1185">Reference proteome</keyword>
<dbReference type="SUPFAM" id="SSF46689">
    <property type="entry name" value="Homeodomain-like"/>
    <property type="match status" value="1"/>
</dbReference>
<keyword evidence="2 4" id="KW-0238">DNA-binding</keyword>
<evidence type="ECO:0000313" key="7">
    <source>
        <dbReference type="Proteomes" id="UP000428328"/>
    </source>
</evidence>
<accession>A0A6I6JJA3</accession>
<evidence type="ECO:0000256" key="2">
    <source>
        <dbReference type="ARBA" id="ARBA00023125"/>
    </source>
</evidence>
<evidence type="ECO:0000256" key="1">
    <source>
        <dbReference type="ARBA" id="ARBA00023015"/>
    </source>
</evidence>
<sequence length="194" mass="21455">MSNTEQPGRRRSPRSHEAILTATIELLEQKGYVSLTIEGIAARAGVGKQTIYRWWPSKAALVIEAYGERLNQRTPAPDTGSVRNDLEVLLTKVFSAISEAPSPCAMIGLMAEAQTDNAIAEQFYSGFIRGRRERVREILERGIRRGEIHPSTDTDVAVDALFGPLWYRMMVGRALGDADFASSLVRQTLQGIHA</sequence>
<dbReference type="PANTHER" id="PTHR30055">
    <property type="entry name" value="HTH-TYPE TRANSCRIPTIONAL REGULATOR RUTR"/>
    <property type="match status" value="1"/>
</dbReference>
<dbReference type="EMBL" id="CP046400">
    <property type="protein sequence ID" value="QGY40392.1"/>
    <property type="molecule type" value="Genomic_DNA"/>
</dbReference>
<dbReference type="InterPro" id="IPR011075">
    <property type="entry name" value="TetR_C"/>
</dbReference>
<dbReference type="InterPro" id="IPR050109">
    <property type="entry name" value="HTH-type_TetR-like_transc_reg"/>
</dbReference>
<dbReference type="GO" id="GO:0000976">
    <property type="term" value="F:transcription cis-regulatory region binding"/>
    <property type="evidence" value="ECO:0007669"/>
    <property type="project" value="TreeGrafter"/>
</dbReference>
<dbReference type="Pfam" id="PF16859">
    <property type="entry name" value="TetR_C_11"/>
    <property type="match status" value="1"/>
</dbReference>
<evidence type="ECO:0000313" key="6">
    <source>
        <dbReference type="EMBL" id="QGY40392.1"/>
    </source>
</evidence>
<dbReference type="GO" id="GO:0003700">
    <property type="term" value="F:DNA-binding transcription factor activity"/>
    <property type="evidence" value="ECO:0007669"/>
    <property type="project" value="TreeGrafter"/>
</dbReference>
<reference evidence="6 7" key="1">
    <citation type="submission" date="2019-11" db="EMBL/GenBank/DDBJ databases">
        <authorList>
            <person name="Zheng R.K."/>
            <person name="Sun C.M."/>
        </authorList>
    </citation>
    <scope>NUCLEOTIDE SEQUENCE [LARGE SCALE GENOMIC DNA]</scope>
    <source>
        <strain evidence="6 7">SRB007</strain>
    </source>
</reference>
<dbReference type="AlphaFoldDB" id="A0A6I6JJA3"/>
<dbReference type="PRINTS" id="PR00455">
    <property type="entry name" value="HTHTETR"/>
</dbReference>
<dbReference type="InterPro" id="IPR001647">
    <property type="entry name" value="HTH_TetR"/>
</dbReference>
<feature type="DNA-binding region" description="H-T-H motif" evidence="4">
    <location>
        <begin position="36"/>
        <end position="55"/>
    </location>
</feature>
<evidence type="ECO:0000256" key="3">
    <source>
        <dbReference type="ARBA" id="ARBA00023163"/>
    </source>
</evidence>
<dbReference type="Gene3D" id="1.10.10.60">
    <property type="entry name" value="Homeodomain-like"/>
    <property type="match status" value="1"/>
</dbReference>
<keyword evidence="3" id="KW-0804">Transcription</keyword>
<evidence type="ECO:0000259" key="5">
    <source>
        <dbReference type="PROSITE" id="PS50977"/>
    </source>
</evidence>
<dbReference type="PANTHER" id="PTHR30055:SF148">
    <property type="entry name" value="TETR-FAMILY TRANSCRIPTIONAL REGULATOR"/>
    <property type="match status" value="1"/>
</dbReference>
<evidence type="ECO:0000256" key="4">
    <source>
        <dbReference type="PROSITE-ProRule" id="PRU00335"/>
    </source>
</evidence>
<proteinExistence type="predicted"/>
<dbReference type="SUPFAM" id="SSF48498">
    <property type="entry name" value="Tetracyclin repressor-like, C-terminal domain"/>
    <property type="match status" value="1"/>
</dbReference>
<dbReference type="KEGG" id="psel:GM415_09705"/>
<protein>
    <submittedName>
        <fullName evidence="6">TetR family transcriptional regulator</fullName>
    </submittedName>
</protein>
<keyword evidence="1" id="KW-0805">Transcription regulation</keyword>
<dbReference type="Pfam" id="PF00440">
    <property type="entry name" value="TetR_N"/>
    <property type="match status" value="1"/>
</dbReference>
<organism evidence="6 7">
    <name type="scientific">Pseudodesulfovibrio cashew</name>
    <dbReference type="NCBI Taxonomy" id="2678688"/>
    <lineage>
        <taxon>Bacteria</taxon>
        <taxon>Pseudomonadati</taxon>
        <taxon>Thermodesulfobacteriota</taxon>
        <taxon>Desulfovibrionia</taxon>
        <taxon>Desulfovibrionales</taxon>
        <taxon>Desulfovibrionaceae</taxon>
    </lineage>
</organism>
<dbReference type="Proteomes" id="UP000428328">
    <property type="component" value="Chromosome"/>
</dbReference>
<name>A0A6I6JJA3_9BACT</name>